<dbReference type="InterPro" id="IPR025641">
    <property type="entry name" value="DUF4340"/>
</dbReference>
<accession>A0A9J7A1C7</accession>
<evidence type="ECO:0000313" key="2">
    <source>
        <dbReference type="EMBL" id="USF88971.1"/>
    </source>
</evidence>
<sequence length="319" mass="35309">MMKHWIKWLGALLVAQLGLVLAVQLSGNDYTAFQPKERLLAFDPQAVDTLRITEGEGQPLELHREADHWVVMASDGFPADPEMVKSLLNKLAGLQKGWPVATSSAAAARFKVAEDGFERRITLLADERTLARLYLGSSPGYRKVDVRPDGEDAVFAIEFDTWEASAKADDWIDKGRLKLDAQQIEQLQMPGFTLLQDGNKVELANLKAGEQTNSAAARSLLNKLANLTIGALLGQENKPEYGQEKPVLEIDLTRKGGDPLHYRFSQPEGADYYVLKRSDLNHYLKLAEFSMKPLLEATRAKLLQSTAAASEKPPAQPTE</sequence>
<feature type="domain" description="DUF4340" evidence="1">
    <location>
        <begin position="69"/>
        <end position="246"/>
    </location>
</feature>
<dbReference type="EMBL" id="CP090569">
    <property type="protein sequence ID" value="USF88971.1"/>
    <property type="molecule type" value="Genomic_DNA"/>
</dbReference>
<proteinExistence type="predicted"/>
<dbReference type="KEGG" id="eps:L0Y14_07000"/>
<keyword evidence="3" id="KW-1185">Reference proteome</keyword>
<gene>
    <name evidence="2" type="ORF">L0Y14_07000</name>
</gene>
<dbReference type="AlphaFoldDB" id="A0A9J7A1C7"/>
<reference evidence="2" key="1">
    <citation type="journal article" date="2022" name="Mol. Ecol. Resour.">
        <title>The complete and closed genome of the facultative generalist Candidatus Endoriftia persephone from deep-sea hydrothermal vents.</title>
        <authorList>
            <person name="de Oliveira A.L."/>
            <person name="Srivastava A."/>
            <person name="Espada-Hinojosa S."/>
            <person name="Bright M."/>
        </authorList>
    </citation>
    <scope>NUCLEOTIDE SEQUENCE</scope>
    <source>
        <strain evidence="2">Tica-EPR-9o50.N</strain>
    </source>
</reference>
<name>A0A9J7A1C7_9GAMM</name>
<evidence type="ECO:0000313" key="3">
    <source>
        <dbReference type="Proteomes" id="UP001056649"/>
    </source>
</evidence>
<dbReference type="RefSeq" id="WP_006474714.1">
    <property type="nucleotide sequence ID" value="NZ_CP090569.1"/>
</dbReference>
<protein>
    <submittedName>
        <fullName evidence="2">DUF4340 domain-containing protein</fullName>
    </submittedName>
</protein>
<evidence type="ECO:0000259" key="1">
    <source>
        <dbReference type="Pfam" id="PF14238"/>
    </source>
</evidence>
<dbReference type="Pfam" id="PF14238">
    <property type="entry name" value="DUF4340"/>
    <property type="match status" value="1"/>
</dbReference>
<organism evidence="2 3">
    <name type="scientific">Candidatus Endoriftia persephonae</name>
    <dbReference type="NCBI Taxonomy" id="393765"/>
    <lineage>
        <taxon>Bacteria</taxon>
        <taxon>Pseudomonadati</taxon>
        <taxon>Pseudomonadota</taxon>
        <taxon>Gammaproteobacteria</taxon>
        <taxon>Chromatiales</taxon>
        <taxon>Sedimenticolaceae</taxon>
        <taxon>Candidatus Endoriftia</taxon>
    </lineage>
</organism>
<dbReference type="Proteomes" id="UP001056649">
    <property type="component" value="Chromosome"/>
</dbReference>